<comment type="catalytic activity">
    <reaction evidence="1 8">
        <text>[phosphatase 2A protein]-C-terminal L-leucine + S-adenosyl-L-methionine = [phosphatase 2A protein]-C-terminal L-leucine methyl ester + S-adenosyl-L-homocysteine</text>
        <dbReference type="Rhea" id="RHEA:48544"/>
        <dbReference type="Rhea" id="RHEA-COMP:12134"/>
        <dbReference type="Rhea" id="RHEA-COMP:12135"/>
        <dbReference type="ChEBI" id="CHEBI:57856"/>
        <dbReference type="ChEBI" id="CHEBI:59789"/>
        <dbReference type="ChEBI" id="CHEBI:90516"/>
        <dbReference type="ChEBI" id="CHEBI:90517"/>
        <dbReference type="EC" id="2.1.1.233"/>
    </reaction>
</comment>
<dbReference type="EC" id="2.1.1.233" evidence="3 8"/>
<dbReference type="AlphaFoldDB" id="A0A167CFC1"/>
<keyword evidence="5 8" id="KW-0489">Methyltransferase</keyword>
<dbReference type="InterPro" id="IPR029063">
    <property type="entry name" value="SAM-dependent_MTases_sf"/>
</dbReference>
<evidence type="ECO:0000256" key="7">
    <source>
        <dbReference type="ARBA" id="ARBA00022691"/>
    </source>
</evidence>
<dbReference type="Pfam" id="PF04072">
    <property type="entry name" value="LCM"/>
    <property type="match status" value="1"/>
</dbReference>
<dbReference type="PANTHER" id="PTHR13600">
    <property type="entry name" value="LEUCINE CARBOXYL METHYLTRANSFERASE"/>
    <property type="match status" value="1"/>
</dbReference>
<evidence type="ECO:0000313" key="11">
    <source>
        <dbReference type="Proteomes" id="UP000189580"/>
    </source>
</evidence>
<evidence type="ECO:0000256" key="8">
    <source>
        <dbReference type="PIRNR" id="PIRNR016305"/>
    </source>
</evidence>
<comment type="similarity">
    <text evidence="2 8">Belongs to the methyltransferase superfamily. LCMT family.</text>
</comment>
<evidence type="ECO:0000256" key="5">
    <source>
        <dbReference type="ARBA" id="ARBA00022603"/>
    </source>
</evidence>
<keyword evidence="7 8" id="KW-0949">S-adenosyl-L-methionine</keyword>
<dbReference type="EMBL" id="CP014500">
    <property type="protein sequence ID" value="ANB11615.1"/>
    <property type="molecule type" value="Genomic_DNA"/>
</dbReference>
<keyword evidence="6 8" id="KW-0808">Transferase</keyword>
<keyword evidence="11" id="KW-1185">Reference proteome</keyword>
<dbReference type="RefSeq" id="XP_018734092.1">
    <property type="nucleotide sequence ID" value="XM_018881505.1"/>
</dbReference>
<reference evidence="10 11" key="1">
    <citation type="submission" date="2016-02" db="EMBL/GenBank/DDBJ databases">
        <title>Complete genome sequence and transcriptome regulation of the pentose utilising yeast Sugiyamaella lignohabitans.</title>
        <authorList>
            <person name="Bellasio M."/>
            <person name="Peymann A."/>
            <person name="Valli M."/>
            <person name="Sipitzky M."/>
            <person name="Graf A."/>
            <person name="Sauer M."/>
            <person name="Marx H."/>
            <person name="Mattanovich D."/>
        </authorList>
    </citation>
    <scope>NUCLEOTIDE SEQUENCE [LARGE SCALE GENOMIC DNA]</scope>
    <source>
        <strain evidence="10 11">CBS 10342</strain>
    </source>
</reference>
<gene>
    <name evidence="10" type="primary">PPM1</name>
    <name evidence="10" type="ORF">AWJ20_4436</name>
</gene>
<dbReference type="PANTHER" id="PTHR13600:SF21">
    <property type="entry name" value="LEUCINE CARBOXYL METHYLTRANSFERASE 1"/>
    <property type="match status" value="1"/>
</dbReference>
<organism evidence="10 11">
    <name type="scientific">Sugiyamaella lignohabitans</name>
    <dbReference type="NCBI Taxonomy" id="796027"/>
    <lineage>
        <taxon>Eukaryota</taxon>
        <taxon>Fungi</taxon>
        <taxon>Dikarya</taxon>
        <taxon>Ascomycota</taxon>
        <taxon>Saccharomycotina</taxon>
        <taxon>Dipodascomycetes</taxon>
        <taxon>Dipodascales</taxon>
        <taxon>Trichomonascaceae</taxon>
        <taxon>Sugiyamaella</taxon>
    </lineage>
</organism>
<dbReference type="Gene3D" id="3.40.50.150">
    <property type="entry name" value="Vaccinia Virus protein VP39"/>
    <property type="match status" value="1"/>
</dbReference>
<protein>
    <recommendedName>
        <fullName evidence="4 8">Leucine carboxyl methyltransferase 1</fullName>
        <ecNumber evidence="3 8">2.1.1.233</ecNumber>
    </recommendedName>
</protein>
<sequence length="272" mass="31149">MCRLTTQGTYIRVNSIDLLVEAFLNKDDSPKQIISLGAGSDTRPFQLLTNEKYHNRLVYHEIDFPVSTSRKVAAIVADPRFSSAIGTGIEKSENEIHSETYHLHAQDLRNIKSDSFEILRGMDQSIDTLVISECCLCYLEPAESAAVLSWFKSKFSRMGCIIYEPIGLDDQFGRVMIQNLAVRGISLPTLNKYHSLRSQVERLVALGLENSRAADMEFIHDNWLSREDNERIDNLEFLDEREELNLLLRHYCIAWGSGQSWKWDFPENSQQA</sequence>
<dbReference type="InterPro" id="IPR016651">
    <property type="entry name" value="LCMT1"/>
</dbReference>
<evidence type="ECO:0000256" key="3">
    <source>
        <dbReference type="ARBA" id="ARBA00012834"/>
    </source>
</evidence>
<dbReference type="GO" id="GO:0018423">
    <property type="term" value="F:protein C-terminal leucine carboxyl O-methyltransferase activity"/>
    <property type="evidence" value="ECO:0007669"/>
    <property type="project" value="UniProtKB-EC"/>
</dbReference>
<dbReference type="OrthoDB" id="203237at2759"/>
<dbReference type="GeneID" id="30036568"/>
<name>A0A167CFC1_9ASCO</name>
<dbReference type="PIRSF" id="PIRSF016305">
    <property type="entry name" value="LCM_mtfrase"/>
    <property type="match status" value="1"/>
</dbReference>
<feature type="binding site" evidence="9">
    <location>
        <begin position="107"/>
        <end position="108"/>
    </location>
    <ligand>
        <name>S-adenosyl-L-methionine</name>
        <dbReference type="ChEBI" id="CHEBI:59789"/>
    </ligand>
</feature>
<evidence type="ECO:0000256" key="1">
    <source>
        <dbReference type="ARBA" id="ARBA00000724"/>
    </source>
</evidence>
<evidence type="ECO:0000256" key="9">
    <source>
        <dbReference type="PIRSR" id="PIRSR016305-1"/>
    </source>
</evidence>
<dbReference type="GO" id="GO:0032259">
    <property type="term" value="P:methylation"/>
    <property type="evidence" value="ECO:0007669"/>
    <property type="project" value="UniProtKB-KW"/>
</dbReference>
<dbReference type="KEGG" id="slb:AWJ20_4436"/>
<evidence type="ECO:0000256" key="4">
    <source>
        <dbReference type="ARBA" id="ARBA00017497"/>
    </source>
</evidence>
<feature type="binding site" evidence="9">
    <location>
        <position position="37"/>
    </location>
    <ligand>
        <name>S-adenosyl-L-methionine</name>
        <dbReference type="ChEBI" id="CHEBI:59789"/>
    </ligand>
</feature>
<dbReference type="SUPFAM" id="SSF53335">
    <property type="entry name" value="S-adenosyl-L-methionine-dependent methyltransferases"/>
    <property type="match status" value="1"/>
</dbReference>
<feature type="binding site" evidence="9">
    <location>
        <position position="133"/>
    </location>
    <ligand>
        <name>S-adenosyl-L-methionine</name>
        <dbReference type="ChEBI" id="CHEBI:59789"/>
    </ligand>
</feature>
<evidence type="ECO:0000256" key="2">
    <source>
        <dbReference type="ARBA" id="ARBA00010703"/>
    </source>
</evidence>
<feature type="binding site" evidence="9">
    <location>
        <position position="12"/>
    </location>
    <ligand>
        <name>S-adenosyl-L-methionine</name>
        <dbReference type="ChEBI" id="CHEBI:59789"/>
    </ligand>
</feature>
<accession>A0A167CFC1</accession>
<evidence type="ECO:0000256" key="6">
    <source>
        <dbReference type="ARBA" id="ARBA00022679"/>
    </source>
</evidence>
<dbReference type="Proteomes" id="UP000189580">
    <property type="component" value="Chromosome c"/>
</dbReference>
<evidence type="ECO:0000313" key="10">
    <source>
        <dbReference type="EMBL" id="ANB11615.1"/>
    </source>
</evidence>
<comment type="function">
    <text evidence="8">Methylates the carboxyl group of the C-terminal leucine residue of protein phosphatase 2A catalytic subunits to form alpha-leucine ester residues.</text>
</comment>
<dbReference type="InterPro" id="IPR007213">
    <property type="entry name" value="Ppm1/Ppm2/Tcmp"/>
</dbReference>
<proteinExistence type="inferred from homology"/>